<dbReference type="PROSITE" id="PS51257">
    <property type="entry name" value="PROKAR_LIPOPROTEIN"/>
    <property type="match status" value="1"/>
</dbReference>
<evidence type="ECO:0000313" key="2">
    <source>
        <dbReference type="Proteomes" id="UP000250235"/>
    </source>
</evidence>
<sequence length="92" mass="10919">MVDFFRLRAVNNSVLVALSSSCQDRSFYTSFESFEQLEEEREEATVCYRSHFGRLVLLLRKCFRDDFIEDERQYRAPHLHADLVVSRYETSG</sequence>
<keyword evidence="2" id="KW-1185">Reference proteome</keyword>
<gene>
    <name evidence="1" type="ORF">F511_46372</name>
</gene>
<accession>A0A2Z7A0P2</accession>
<protein>
    <submittedName>
        <fullName evidence="1">Uncharacterized protein</fullName>
    </submittedName>
</protein>
<dbReference type="Proteomes" id="UP000250235">
    <property type="component" value="Unassembled WGS sequence"/>
</dbReference>
<proteinExistence type="predicted"/>
<name>A0A2Z7A0P2_9LAMI</name>
<evidence type="ECO:0000313" key="1">
    <source>
        <dbReference type="EMBL" id="KZT76603.1"/>
    </source>
</evidence>
<organism evidence="1 2">
    <name type="scientific">Dorcoceras hygrometricum</name>
    <dbReference type="NCBI Taxonomy" id="472368"/>
    <lineage>
        <taxon>Eukaryota</taxon>
        <taxon>Viridiplantae</taxon>
        <taxon>Streptophyta</taxon>
        <taxon>Embryophyta</taxon>
        <taxon>Tracheophyta</taxon>
        <taxon>Spermatophyta</taxon>
        <taxon>Magnoliopsida</taxon>
        <taxon>eudicotyledons</taxon>
        <taxon>Gunneridae</taxon>
        <taxon>Pentapetalae</taxon>
        <taxon>asterids</taxon>
        <taxon>lamiids</taxon>
        <taxon>Lamiales</taxon>
        <taxon>Gesneriaceae</taxon>
        <taxon>Didymocarpoideae</taxon>
        <taxon>Trichosporeae</taxon>
        <taxon>Loxocarpinae</taxon>
        <taxon>Dorcoceras</taxon>
    </lineage>
</organism>
<dbReference type="EMBL" id="KV107095">
    <property type="protein sequence ID" value="KZT76603.1"/>
    <property type="molecule type" value="Genomic_DNA"/>
</dbReference>
<dbReference type="AlphaFoldDB" id="A0A2Z7A0P2"/>
<reference evidence="1 2" key="1">
    <citation type="journal article" date="2015" name="Proc. Natl. Acad. Sci. U.S.A.">
        <title>The resurrection genome of Boea hygrometrica: A blueprint for survival of dehydration.</title>
        <authorList>
            <person name="Xiao L."/>
            <person name="Yang G."/>
            <person name="Zhang L."/>
            <person name="Yang X."/>
            <person name="Zhao S."/>
            <person name="Ji Z."/>
            <person name="Zhou Q."/>
            <person name="Hu M."/>
            <person name="Wang Y."/>
            <person name="Chen M."/>
            <person name="Xu Y."/>
            <person name="Jin H."/>
            <person name="Xiao X."/>
            <person name="Hu G."/>
            <person name="Bao F."/>
            <person name="Hu Y."/>
            <person name="Wan P."/>
            <person name="Li L."/>
            <person name="Deng X."/>
            <person name="Kuang T."/>
            <person name="Xiang C."/>
            <person name="Zhu J.K."/>
            <person name="Oliver M.J."/>
            <person name="He Y."/>
        </authorList>
    </citation>
    <scope>NUCLEOTIDE SEQUENCE [LARGE SCALE GENOMIC DNA]</scope>
    <source>
        <strain evidence="2">cv. XS01</strain>
    </source>
</reference>